<evidence type="ECO:0000313" key="3">
    <source>
        <dbReference type="Proteomes" id="UP000308199"/>
    </source>
</evidence>
<dbReference type="AlphaFoldDB" id="A0A4S4L2B7"/>
<dbReference type="InterPro" id="IPR007325">
    <property type="entry name" value="KFase/CYL"/>
</dbReference>
<organism evidence="2 3">
    <name type="scientific">Phellinidium pouzarii</name>
    <dbReference type="NCBI Taxonomy" id="167371"/>
    <lineage>
        <taxon>Eukaryota</taxon>
        <taxon>Fungi</taxon>
        <taxon>Dikarya</taxon>
        <taxon>Basidiomycota</taxon>
        <taxon>Agaricomycotina</taxon>
        <taxon>Agaricomycetes</taxon>
        <taxon>Hymenochaetales</taxon>
        <taxon>Hymenochaetaceae</taxon>
        <taxon>Phellinidium</taxon>
    </lineage>
</organism>
<evidence type="ECO:0000256" key="1">
    <source>
        <dbReference type="ARBA" id="ARBA00007865"/>
    </source>
</evidence>
<sequence length="220" mass="24040">MLIYDLSHKLDSETQPYPGDPVFSCHQAANIKEHGYNLTSLTLGSHTGTHIDAPYHFLEKGKTIDELDLSLLIGPAAIVDVPSKKPRERITWDDLVRADVVGLLDGGCRILLVRTGWSRHWKSPTYLDHPFLDRGAAEKLVKLGVRVLGVDTMNPDETPDGSGAEGDFGVHEIILGADSMIVENLTGLEQLPGNHVHVSLLPLNIAYCDGSPIRAVAWIP</sequence>
<name>A0A4S4L2B7_9AGAM</name>
<dbReference type="PANTHER" id="PTHR31118">
    <property type="entry name" value="CYCLASE-LIKE PROTEIN 2"/>
    <property type="match status" value="1"/>
</dbReference>
<comment type="similarity">
    <text evidence="1">Belongs to the Cyclase 1 superfamily.</text>
</comment>
<dbReference type="OrthoDB" id="7108654at2759"/>
<dbReference type="EMBL" id="SGPK01000259">
    <property type="protein sequence ID" value="THH05469.1"/>
    <property type="molecule type" value="Genomic_DNA"/>
</dbReference>
<gene>
    <name evidence="2" type="ORF">EW145_g4770</name>
</gene>
<accession>A0A4S4L2B7</accession>
<protein>
    <recommendedName>
        <fullName evidence="4">Cyclase</fullName>
    </recommendedName>
</protein>
<dbReference type="Gene3D" id="3.50.30.50">
    <property type="entry name" value="Putative cyclase"/>
    <property type="match status" value="1"/>
</dbReference>
<proteinExistence type="inferred from homology"/>
<dbReference type="Proteomes" id="UP000308199">
    <property type="component" value="Unassembled WGS sequence"/>
</dbReference>
<evidence type="ECO:0008006" key="4">
    <source>
        <dbReference type="Google" id="ProtNLM"/>
    </source>
</evidence>
<dbReference type="InterPro" id="IPR037175">
    <property type="entry name" value="KFase_sf"/>
</dbReference>
<reference evidence="2 3" key="1">
    <citation type="submission" date="2019-02" db="EMBL/GenBank/DDBJ databases">
        <title>Genome sequencing of the rare red list fungi Phellinidium pouzarii.</title>
        <authorList>
            <person name="Buettner E."/>
            <person name="Kellner H."/>
        </authorList>
    </citation>
    <scope>NUCLEOTIDE SEQUENCE [LARGE SCALE GENOMIC DNA]</scope>
    <source>
        <strain evidence="2 3">DSM 108285</strain>
    </source>
</reference>
<keyword evidence="3" id="KW-1185">Reference proteome</keyword>
<dbReference type="GO" id="GO:0004061">
    <property type="term" value="F:arylformamidase activity"/>
    <property type="evidence" value="ECO:0007669"/>
    <property type="project" value="InterPro"/>
</dbReference>
<dbReference type="GO" id="GO:0019441">
    <property type="term" value="P:L-tryptophan catabolic process to kynurenine"/>
    <property type="evidence" value="ECO:0007669"/>
    <property type="project" value="InterPro"/>
</dbReference>
<dbReference type="PANTHER" id="PTHR31118:SF12">
    <property type="entry name" value="CYCLASE-LIKE PROTEIN 2"/>
    <property type="match status" value="1"/>
</dbReference>
<evidence type="ECO:0000313" key="2">
    <source>
        <dbReference type="EMBL" id="THH05469.1"/>
    </source>
</evidence>
<comment type="caution">
    <text evidence="2">The sequence shown here is derived from an EMBL/GenBank/DDBJ whole genome shotgun (WGS) entry which is preliminary data.</text>
</comment>
<dbReference type="Pfam" id="PF04199">
    <property type="entry name" value="Cyclase"/>
    <property type="match status" value="1"/>
</dbReference>
<dbReference type="SUPFAM" id="SSF102198">
    <property type="entry name" value="Putative cyclase"/>
    <property type="match status" value="1"/>
</dbReference>